<keyword evidence="2" id="KW-1185">Reference proteome</keyword>
<name>A0A4Y2HT42_ARAVE</name>
<dbReference type="Proteomes" id="UP000499080">
    <property type="component" value="Unassembled WGS sequence"/>
</dbReference>
<dbReference type="AlphaFoldDB" id="A0A4Y2HT42"/>
<comment type="caution">
    <text evidence="1">The sequence shown here is derived from an EMBL/GenBank/DDBJ whole genome shotgun (WGS) entry which is preliminary data.</text>
</comment>
<sequence length="93" mass="10980">MCRQRLNRPVLYKLRNYFGMIKKGGVFEVLQLYSNEPIGGNRIRTFHSLVLQPRLHRKGKSKAPPSVVRKLGNRRTSLRLRLQPRYLTTVQNY</sequence>
<accession>A0A4Y2HT42</accession>
<proteinExistence type="predicted"/>
<gene>
    <name evidence="1" type="ORF">AVEN_210456_1</name>
</gene>
<evidence type="ECO:0000313" key="1">
    <source>
        <dbReference type="EMBL" id="GBM68383.1"/>
    </source>
</evidence>
<protein>
    <submittedName>
        <fullName evidence="1">Uncharacterized protein</fullName>
    </submittedName>
</protein>
<evidence type="ECO:0000313" key="2">
    <source>
        <dbReference type="Proteomes" id="UP000499080"/>
    </source>
</evidence>
<dbReference type="EMBL" id="BGPR01002138">
    <property type="protein sequence ID" value="GBM68383.1"/>
    <property type="molecule type" value="Genomic_DNA"/>
</dbReference>
<reference evidence="1 2" key="1">
    <citation type="journal article" date="2019" name="Sci. Rep.">
        <title>Orb-weaving spider Araneus ventricosus genome elucidates the spidroin gene catalogue.</title>
        <authorList>
            <person name="Kono N."/>
            <person name="Nakamura H."/>
            <person name="Ohtoshi R."/>
            <person name="Moran D.A.P."/>
            <person name="Shinohara A."/>
            <person name="Yoshida Y."/>
            <person name="Fujiwara M."/>
            <person name="Mori M."/>
            <person name="Tomita M."/>
            <person name="Arakawa K."/>
        </authorList>
    </citation>
    <scope>NUCLEOTIDE SEQUENCE [LARGE SCALE GENOMIC DNA]</scope>
</reference>
<organism evidence="1 2">
    <name type="scientific">Araneus ventricosus</name>
    <name type="common">Orbweaver spider</name>
    <name type="synonym">Epeira ventricosa</name>
    <dbReference type="NCBI Taxonomy" id="182803"/>
    <lineage>
        <taxon>Eukaryota</taxon>
        <taxon>Metazoa</taxon>
        <taxon>Ecdysozoa</taxon>
        <taxon>Arthropoda</taxon>
        <taxon>Chelicerata</taxon>
        <taxon>Arachnida</taxon>
        <taxon>Araneae</taxon>
        <taxon>Araneomorphae</taxon>
        <taxon>Entelegynae</taxon>
        <taxon>Araneoidea</taxon>
        <taxon>Araneidae</taxon>
        <taxon>Araneus</taxon>
    </lineage>
</organism>